<reference evidence="1 2" key="1">
    <citation type="journal article" date="2014" name="Nat. Commun.">
        <title>Klebsormidium flaccidum genome reveals primary factors for plant terrestrial adaptation.</title>
        <authorList>
            <person name="Hori K."/>
            <person name="Maruyama F."/>
            <person name="Fujisawa T."/>
            <person name="Togashi T."/>
            <person name="Yamamoto N."/>
            <person name="Seo M."/>
            <person name="Sato S."/>
            <person name="Yamada T."/>
            <person name="Mori H."/>
            <person name="Tajima N."/>
            <person name="Moriyama T."/>
            <person name="Ikeuchi M."/>
            <person name="Watanabe M."/>
            <person name="Wada H."/>
            <person name="Kobayashi K."/>
            <person name="Saito M."/>
            <person name="Masuda T."/>
            <person name="Sasaki-Sekimoto Y."/>
            <person name="Mashiguchi K."/>
            <person name="Awai K."/>
            <person name="Shimojima M."/>
            <person name="Masuda S."/>
            <person name="Iwai M."/>
            <person name="Nobusawa T."/>
            <person name="Narise T."/>
            <person name="Kondo S."/>
            <person name="Saito H."/>
            <person name="Sato R."/>
            <person name="Murakawa M."/>
            <person name="Ihara Y."/>
            <person name="Oshima-Yamada Y."/>
            <person name="Ohtaka K."/>
            <person name="Satoh M."/>
            <person name="Sonobe K."/>
            <person name="Ishii M."/>
            <person name="Ohtani R."/>
            <person name="Kanamori-Sato M."/>
            <person name="Honoki R."/>
            <person name="Miyazaki D."/>
            <person name="Mochizuki H."/>
            <person name="Umetsu J."/>
            <person name="Higashi K."/>
            <person name="Shibata D."/>
            <person name="Kamiya Y."/>
            <person name="Sato N."/>
            <person name="Nakamura Y."/>
            <person name="Tabata S."/>
            <person name="Ida S."/>
            <person name="Kurokawa K."/>
            <person name="Ohta H."/>
        </authorList>
    </citation>
    <scope>NUCLEOTIDE SEQUENCE [LARGE SCALE GENOMIC DNA]</scope>
    <source>
        <strain evidence="1 2">NIES-2285</strain>
    </source>
</reference>
<dbReference type="PANTHER" id="PTHR31656">
    <property type="entry name" value="ROOT CAP DOMAIN-CONTAINING PROTEIN"/>
    <property type="match status" value="1"/>
</dbReference>
<dbReference type="AlphaFoldDB" id="A0A1Y1HR95"/>
<protein>
    <submittedName>
        <fullName evidence="1">Uncharacterized protein</fullName>
    </submittedName>
</protein>
<evidence type="ECO:0000313" key="1">
    <source>
        <dbReference type="EMBL" id="GAQ81164.1"/>
    </source>
</evidence>
<name>A0A1Y1HR95_KLENI</name>
<dbReference type="STRING" id="105231.A0A1Y1HR95"/>
<organism evidence="1 2">
    <name type="scientific">Klebsormidium nitens</name>
    <name type="common">Green alga</name>
    <name type="synonym">Ulothrix nitens</name>
    <dbReference type="NCBI Taxonomy" id="105231"/>
    <lineage>
        <taxon>Eukaryota</taxon>
        <taxon>Viridiplantae</taxon>
        <taxon>Streptophyta</taxon>
        <taxon>Klebsormidiophyceae</taxon>
        <taxon>Klebsormidiales</taxon>
        <taxon>Klebsormidiaceae</taxon>
        <taxon>Klebsormidium</taxon>
    </lineage>
</organism>
<dbReference type="Proteomes" id="UP000054558">
    <property type="component" value="Unassembled WGS sequence"/>
</dbReference>
<evidence type="ECO:0000313" key="2">
    <source>
        <dbReference type="Proteomes" id="UP000054558"/>
    </source>
</evidence>
<sequence>MKGDDQQPGLTWMDAIGLTYLSSSGSRKSISIVLDQLLADAGKHPFVVTFGEDDVTEAIDTLTAWKSPDGVAAVHRSADVIAQLTVTIAGLLEMELTTDKDGIHFLNFDLKKIVTSPRVHGVLGQMYAPGAVEERLAMGTLEGFNHREYVEGTEEDYETSSLTAPDCSYTKFDLPRFEATTSLPRALGTASLPTQTRRKQLSTSVVECRQIKHTAKGVSLVCTGQ</sequence>
<accession>A0A1Y1HR95</accession>
<dbReference type="OrthoDB" id="2012063at2759"/>
<dbReference type="EMBL" id="DF237022">
    <property type="protein sequence ID" value="GAQ81164.1"/>
    <property type="molecule type" value="Genomic_DNA"/>
</dbReference>
<keyword evidence="2" id="KW-1185">Reference proteome</keyword>
<gene>
    <name evidence="1" type="ORF">KFL_000730010</name>
</gene>
<proteinExistence type="predicted"/>